<dbReference type="EMBL" id="SDWV01000021">
    <property type="protein sequence ID" value="RYC05749.1"/>
    <property type="molecule type" value="Genomic_DNA"/>
</dbReference>
<dbReference type="AlphaFoldDB" id="A0A4Q2SNT4"/>
<evidence type="ECO:0000313" key="5">
    <source>
        <dbReference type="Proteomes" id="UP000291101"/>
    </source>
</evidence>
<evidence type="ECO:0000259" key="3">
    <source>
        <dbReference type="Pfam" id="PF03235"/>
    </source>
</evidence>
<dbReference type="OrthoDB" id="9787127at2"/>
<dbReference type="Pfam" id="PF03235">
    <property type="entry name" value="GmrSD_N"/>
    <property type="match status" value="1"/>
</dbReference>
<dbReference type="Pfam" id="PF01844">
    <property type="entry name" value="HNH"/>
    <property type="match status" value="1"/>
</dbReference>
<accession>A0A4Q2SNT4</accession>
<keyword evidence="5" id="KW-1185">Reference proteome</keyword>
<dbReference type="Gene3D" id="1.10.30.50">
    <property type="match status" value="1"/>
</dbReference>
<evidence type="ECO:0000259" key="2">
    <source>
        <dbReference type="Pfam" id="PF01844"/>
    </source>
</evidence>
<dbReference type="InterPro" id="IPR002711">
    <property type="entry name" value="HNH"/>
</dbReference>
<dbReference type="GO" id="GO:0004519">
    <property type="term" value="F:endonuclease activity"/>
    <property type="evidence" value="ECO:0007669"/>
    <property type="project" value="InterPro"/>
</dbReference>
<gene>
    <name evidence="4" type="ORF">EUA94_17775</name>
</gene>
<dbReference type="InterPro" id="IPR003615">
    <property type="entry name" value="HNH_nuc"/>
</dbReference>
<protein>
    <submittedName>
        <fullName evidence="4">DUF262 domain-containing protein</fullName>
    </submittedName>
</protein>
<proteinExistence type="predicted"/>
<evidence type="ECO:0000256" key="1">
    <source>
        <dbReference type="SAM" id="MobiDB-lite"/>
    </source>
</evidence>
<organism evidence="4 5">
    <name type="scientific">Nocardioides zhouii</name>
    <dbReference type="NCBI Taxonomy" id="1168729"/>
    <lineage>
        <taxon>Bacteria</taxon>
        <taxon>Bacillati</taxon>
        <taxon>Actinomycetota</taxon>
        <taxon>Actinomycetes</taxon>
        <taxon>Propionibacteriales</taxon>
        <taxon>Nocardioidaceae</taxon>
        <taxon>Nocardioides</taxon>
    </lineage>
</organism>
<feature type="domain" description="GmrSD restriction endonucleases N-terminal" evidence="3">
    <location>
        <begin position="161"/>
        <end position="305"/>
    </location>
</feature>
<dbReference type="CDD" id="cd00085">
    <property type="entry name" value="HNHc"/>
    <property type="match status" value="1"/>
</dbReference>
<sequence>MRDLIGHLGTLDFIVGKQTLVFLGPPGPASPLGDRDRDPCLPGRAPGSVSCRPEAPPEAPLVAPLGTGRTAHEVLPKRSGVSKRRSERRPHMPRGAGSALAGCPPPRPGAGLTASRVRAVARQRRTSARMPLRNFMPTGYVSSMECTRVDFHVSRLNRERKVIDLNPEYQREGGVWSKAKQQLFMDSLVNRYDIPKIYLHKLSRDDTGSDYAVIDGKQRISTVFSFLAGDLAFADDFVYSGAACADPPKAKDRFSDLSEAARDIIKECILDVVVVETKDLEEIEELFSRLNNGEKLNAAETRNAFGGKMASLVKQVAQDDFFKKKLGFLNTRYSHLEVACKLLYLEDMAAKSPRKLVVVDVKKKFLDEFVKSNKTISDVNANKLAKRVTDNLKAMKPVFEDKDIELAKQSYPQLMYLFCNSILGQYGATDLKPRMKRFLAEFRLERLNNLERDEDSRDAELSEFGRLMQQGTNDAGSMEERIAILTKRFLRGNQDVQLKDTKRAFTLEERWVLWQRSGKKCEKCKTKLAALEDLDGDHIVWHKDGGPTTLANARALCVTCNRGDKQTQKKFAQGLA</sequence>
<comment type="caution">
    <text evidence="4">The sequence shown here is derived from an EMBL/GenBank/DDBJ whole genome shotgun (WGS) entry which is preliminary data.</text>
</comment>
<dbReference type="PANTHER" id="PTHR39639">
    <property type="entry name" value="CHROMOSOME 16, WHOLE GENOME SHOTGUN SEQUENCE"/>
    <property type="match status" value="1"/>
</dbReference>
<dbReference type="GO" id="GO:0008270">
    <property type="term" value="F:zinc ion binding"/>
    <property type="evidence" value="ECO:0007669"/>
    <property type="project" value="InterPro"/>
</dbReference>
<dbReference type="Proteomes" id="UP000291101">
    <property type="component" value="Unassembled WGS sequence"/>
</dbReference>
<feature type="compositionally biased region" description="Basic residues" evidence="1">
    <location>
        <begin position="80"/>
        <end position="92"/>
    </location>
</feature>
<evidence type="ECO:0000313" key="4">
    <source>
        <dbReference type="EMBL" id="RYC05749.1"/>
    </source>
</evidence>
<reference evidence="4 5" key="1">
    <citation type="submission" date="2019-01" db="EMBL/GenBank/DDBJ databases">
        <title>Novel species of Nocardioides.</title>
        <authorList>
            <person name="Liu Q."/>
            <person name="X Y.-H."/>
        </authorList>
    </citation>
    <scope>NUCLEOTIDE SEQUENCE [LARGE SCALE GENOMIC DNA]</scope>
    <source>
        <strain evidence="4 5">HLT2-9</strain>
    </source>
</reference>
<dbReference type="GO" id="GO:0003676">
    <property type="term" value="F:nucleic acid binding"/>
    <property type="evidence" value="ECO:0007669"/>
    <property type="project" value="InterPro"/>
</dbReference>
<dbReference type="InterPro" id="IPR004919">
    <property type="entry name" value="GmrSD_N"/>
</dbReference>
<name>A0A4Q2SNT4_9ACTN</name>
<dbReference type="PANTHER" id="PTHR39639:SF1">
    <property type="entry name" value="DUF262 DOMAIN-CONTAINING PROTEIN"/>
    <property type="match status" value="1"/>
</dbReference>
<feature type="region of interest" description="Disordered" evidence="1">
    <location>
        <begin position="26"/>
        <end position="113"/>
    </location>
</feature>
<feature type="domain" description="HNH" evidence="2">
    <location>
        <begin position="521"/>
        <end position="562"/>
    </location>
</feature>